<evidence type="ECO:0000256" key="1">
    <source>
        <dbReference type="ARBA" id="ARBA00004477"/>
    </source>
</evidence>
<dbReference type="AlphaFoldDB" id="A0A2P6RQH3"/>
<proteinExistence type="predicted"/>
<evidence type="ECO:0000256" key="3">
    <source>
        <dbReference type="ARBA" id="ARBA00022824"/>
    </source>
</evidence>
<keyword evidence="5 6" id="KW-0472">Membrane</keyword>
<gene>
    <name evidence="9" type="ORF">RchiOBHm_Chr2g0112901</name>
</gene>
<dbReference type="Pfam" id="PF02453">
    <property type="entry name" value="Reticulon"/>
    <property type="match status" value="1"/>
</dbReference>
<dbReference type="GO" id="GO:0009617">
    <property type="term" value="P:response to bacterium"/>
    <property type="evidence" value="ECO:0007669"/>
    <property type="project" value="InterPro"/>
</dbReference>
<protein>
    <recommendedName>
        <fullName evidence="6">Reticulon-like protein</fullName>
    </recommendedName>
</protein>
<dbReference type="Gramene" id="PRQ48631">
    <property type="protein sequence ID" value="PRQ48631"/>
    <property type="gene ID" value="RchiOBHm_Chr2g0112901"/>
</dbReference>
<dbReference type="Proteomes" id="UP000238479">
    <property type="component" value="Chromosome 2"/>
</dbReference>
<comment type="caution">
    <text evidence="6">Lacks conserved residue(s) required for the propagation of feature annotation.</text>
</comment>
<sequence length="122" mass="14053">MEAAAVWPEQNPRRRRRRKKKDSPVVVFGGGKLANVFSWRDKKLSGGILGEATVMWVLSELLEYYLLTLVAHLLIVVLLVVQCFKFSLHPRFQIFKFQRSRLHRLSPQLHLRSTGILLSSGI</sequence>
<feature type="region of interest" description="Disordered" evidence="7">
    <location>
        <begin position="1"/>
        <end position="23"/>
    </location>
</feature>
<keyword evidence="4 6" id="KW-1133">Transmembrane helix</keyword>
<dbReference type="PROSITE" id="PS50845">
    <property type="entry name" value="RETICULON"/>
    <property type="match status" value="1"/>
</dbReference>
<comment type="subcellular location">
    <subcellularLocation>
        <location evidence="1 6">Endoplasmic reticulum membrane</location>
        <topology evidence="1 6">Multi-pass membrane protein</topology>
    </subcellularLocation>
</comment>
<dbReference type="InterPro" id="IPR003388">
    <property type="entry name" value="Reticulon"/>
</dbReference>
<feature type="transmembrane region" description="Helical" evidence="6">
    <location>
        <begin position="64"/>
        <end position="88"/>
    </location>
</feature>
<evidence type="ECO:0000259" key="8">
    <source>
        <dbReference type="PROSITE" id="PS50845"/>
    </source>
</evidence>
<reference evidence="9 10" key="1">
    <citation type="journal article" date="2018" name="Nat. Genet.">
        <title>The Rosa genome provides new insights in the design of modern roses.</title>
        <authorList>
            <person name="Bendahmane M."/>
        </authorList>
    </citation>
    <scope>NUCLEOTIDE SEQUENCE [LARGE SCALE GENOMIC DNA]</scope>
    <source>
        <strain evidence="10">cv. Old Blush</strain>
    </source>
</reference>
<evidence type="ECO:0000256" key="2">
    <source>
        <dbReference type="ARBA" id="ARBA00022692"/>
    </source>
</evidence>
<accession>A0A2P6RQH3</accession>
<comment type="caution">
    <text evidence="9">The sequence shown here is derived from an EMBL/GenBank/DDBJ whole genome shotgun (WGS) entry which is preliminary data.</text>
</comment>
<keyword evidence="2 6" id="KW-0812">Transmembrane</keyword>
<dbReference type="PANTHER" id="PTHR10994:SF193">
    <property type="entry name" value="RETICULON-LIKE PROTEIN"/>
    <property type="match status" value="1"/>
</dbReference>
<evidence type="ECO:0000313" key="9">
    <source>
        <dbReference type="EMBL" id="PRQ48631.1"/>
    </source>
</evidence>
<dbReference type="EMBL" id="PDCK01000040">
    <property type="protein sequence ID" value="PRQ48631.1"/>
    <property type="molecule type" value="Genomic_DNA"/>
</dbReference>
<dbReference type="PANTHER" id="PTHR10994">
    <property type="entry name" value="RETICULON"/>
    <property type="match status" value="1"/>
</dbReference>
<organism evidence="9 10">
    <name type="scientific">Rosa chinensis</name>
    <name type="common">China rose</name>
    <dbReference type="NCBI Taxonomy" id="74649"/>
    <lineage>
        <taxon>Eukaryota</taxon>
        <taxon>Viridiplantae</taxon>
        <taxon>Streptophyta</taxon>
        <taxon>Embryophyta</taxon>
        <taxon>Tracheophyta</taxon>
        <taxon>Spermatophyta</taxon>
        <taxon>Magnoliopsida</taxon>
        <taxon>eudicotyledons</taxon>
        <taxon>Gunneridae</taxon>
        <taxon>Pentapetalae</taxon>
        <taxon>rosids</taxon>
        <taxon>fabids</taxon>
        <taxon>Rosales</taxon>
        <taxon>Rosaceae</taxon>
        <taxon>Rosoideae</taxon>
        <taxon>Rosoideae incertae sedis</taxon>
        <taxon>Rosa</taxon>
    </lineage>
</organism>
<dbReference type="GO" id="GO:0005789">
    <property type="term" value="C:endoplasmic reticulum membrane"/>
    <property type="evidence" value="ECO:0007669"/>
    <property type="project" value="UniProtKB-SubCell"/>
</dbReference>
<evidence type="ECO:0000256" key="5">
    <source>
        <dbReference type="ARBA" id="ARBA00023136"/>
    </source>
</evidence>
<evidence type="ECO:0000256" key="6">
    <source>
        <dbReference type="RuleBase" id="RU363132"/>
    </source>
</evidence>
<dbReference type="STRING" id="74649.A0A2P6RQH3"/>
<feature type="domain" description="Reticulon" evidence="8">
    <location>
        <begin position="33"/>
        <end position="122"/>
    </location>
</feature>
<name>A0A2P6RQH3_ROSCH</name>
<keyword evidence="10" id="KW-1185">Reference proteome</keyword>
<evidence type="ECO:0000313" key="10">
    <source>
        <dbReference type="Proteomes" id="UP000238479"/>
    </source>
</evidence>
<dbReference type="InterPro" id="IPR045064">
    <property type="entry name" value="Reticulon-like"/>
</dbReference>
<evidence type="ECO:0000256" key="4">
    <source>
        <dbReference type="ARBA" id="ARBA00022989"/>
    </source>
</evidence>
<keyword evidence="3 6" id="KW-0256">Endoplasmic reticulum</keyword>
<evidence type="ECO:0000256" key="7">
    <source>
        <dbReference type="SAM" id="MobiDB-lite"/>
    </source>
</evidence>